<evidence type="ECO:0000313" key="1">
    <source>
        <dbReference type="Proteomes" id="UP000095282"/>
    </source>
</evidence>
<dbReference type="InterPro" id="IPR029044">
    <property type="entry name" value="Nucleotide-diphossugar_trans"/>
</dbReference>
<proteinExistence type="predicted"/>
<sequence>MFRRHCIVSQLLEETEWLLFLDADIAVCNPNVLIEEYINPLYDLTFYDRFVNWEVAAGSYIVRNTQWSKTFLKELADFETKLPNSFHGTDNGALHGTGWVRDIWLTDSKWNPERDFMLHGLKDSNEVQMKRGFIVNTIFGNFNWRSPFANELNLDNCGNPGLSGWEMNENLIVSRKEIEQYLKEQFDEVERKRWESLSDVAGYI</sequence>
<dbReference type="InterPro" id="IPR004988">
    <property type="entry name" value="DUF273"/>
</dbReference>
<accession>A0A1I7UYD0</accession>
<dbReference type="Gene3D" id="3.90.550.10">
    <property type="entry name" value="Spore Coat Polysaccharide Biosynthesis Protein SpsA, Chain A"/>
    <property type="match status" value="1"/>
</dbReference>
<reference evidence="2" key="1">
    <citation type="submission" date="2016-11" db="UniProtKB">
        <authorList>
            <consortium name="WormBaseParasite"/>
        </authorList>
    </citation>
    <scope>IDENTIFICATION</scope>
</reference>
<dbReference type="Pfam" id="PF03314">
    <property type="entry name" value="DUF273"/>
    <property type="match status" value="2"/>
</dbReference>
<protein>
    <submittedName>
        <fullName evidence="2">Nucleotid_trans domain-containing protein</fullName>
    </submittedName>
</protein>
<name>A0A1I7UYD0_9PELO</name>
<dbReference type="AlphaFoldDB" id="A0A1I7UYD0"/>
<dbReference type="eggNOG" id="ENOG502SFT1">
    <property type="taxonomic scope" value="Eukaryota"/>
</dbReference>
<keyword evidence="1" id="KW-1185">Reference proteome</keyword>
<dbReference type="Proteomes" id="UP000095282">
    <property type="component" value="Unplaced"/>
</dbReference>
<dbReference type="PANTHER" id="PTHR31562:SF9">
    <property type="entry name" value="GLYCOSYLTRANSFERASE FAMILY 8 PROTEIN"/>
    <property type="match status" value="1"/>
</dbReference>
<evidence type="ECO:0000313" key="2">
    <source>
        <dbReference type="WBParaSite" id="Csp11.Scaffold630.g20573.t1"/>
    </source>
</evidence>
<organism evidence="1 2">
    <name type="scientific">Caenorhabditis tropicalis</name>
    <dbReference type="NCBI Taxonomy" id="1561998"/>
    <lineage>
        <taxon>Eukaryota</taxon>
        <taxon>Metazoa</taxon>
        <taxon>Ecdysozoa</taxon>
        <taxon>Nematoda</taxon>
        <taxon>Chromadorea</taxon>
        <taxon>Rhabditida</taxon>
        <taxon>Rhabditina</taxon>
        <taxon>Rhabditomorpha</taxon>
        <taxon>Rhabditoidea</taxon>
        <taxon>Rhabditidae</taxon>
        <taxon>Peloderinae</taxon>
        <taxon>Caenorhabditis</taxon>
    </lineage>
</organism>
<dbReference type="PANTHER" id="PTHR31562">
    <property type="entry name" value="PROTEIN CBG18972"/>
    <property type="match status" value="1"/>
</dbReference>
<dbReference type="WBParaSite" id="Csp11.Scaffold630.g20573.t1">
    <property type="protein sequence ID" value="Csp11.Scaffold630.g20573.t1"/>
    <property type="gene ID" value="Csp11.Scaffold630.g20573"/>
</dbReference>